<organism evidence="1 2">
    <name type="scientific">Promicromonospora aerolata</name>
    <dbReference type="NCBI Taxonomy" id="195749"/>
    <lineage>
        <taxon>Bacteria</taxon>
        <taxon>Bacillati</taxon>
        <taxon>Actinomycetota</taxon>
        <taxon>Actinomycetes</taxon>
        <taxon>Micrococcales</taxon>
        <taxon>Promicromonosporaceae</taxon>
        <taxon>Promicromonospora</taxon>
    </lineage>
</organism>
<evidence type="ECO:0008006" key="3">
    <source>
        <dbReference type="Google" id="ProtNLM"/>
    </source>
</evidence>
<comment type="caution">
    <text evidence="1">The sequence shown here is derived from an EMBL/GenBank/DDBJ whole genome shotgun (WGS) entry which is preliminary data.</text>
</comment>
<evidence type="ECO:0000313" key="2">
    <source>
        <dbReference type="Proteomes" id="UP001597338"/>
    </source>
</evidence>
<protein>
    <recommendedName>
        <fullName evidence="3">DUF222 domain-containing protein</fullName>
    </recommendedName>
</protein>
<dbReference type="RefSeq" id="WP_377196062.1">
    <property type="nucleotide sequence ID" value="NZ_JBHUHF010000001.1"/>
</dbReference>
<dbReference type="EMBL" id="JBHUHF010000001">
    <property type="protein sequence ID" value="MFD2024087.1"/>
    <property type="molecule type" value="Genomic_DNA"/>
</dbReference>
<dbReference type="Proteomes" id="UP001597338">
    <property type="component" value="Unassembled WGS sequence"/>
</dbReference>
<proteinExistence type="predicted"/>
<keyword evidence="2" id="KW-1185">Reference proteome</keyword>
<accession>A0ABW4V635</accession>
<name>A0ABW4V635_9MICO</name>
<gene>
    <name evidence="1" type="ORF">ACFSL2_01030</name>
</gene>
<sequence>MTTRLDSVDQQLSASLEEASVVRQRTAATSAALLAVSSAGVTGDIVEEARVAITNGLTGPQHQRRLHELVAELDERAFGLQEDHPDEYLVVFSRARAAAALAFALDPDPRIAALEGVYEAQAAVDQPERIIEVARSALAG</sequence>
<evidence type="ECO:0000313" key="1">
    <source>
        <dbReference type="EMBL" id="MFD2024087.1"/>
    </source>
</evidence>
<reference evidence="2" key="1">
    <citation type="journal article" date="2019" name="Int. J. Syst. Evol. Microbiol.">
        <title>The Global Catalogue of Microorganisms (GCM) 10K type strain sequencing project: providing services to taxonomists for standard genome sequencing and annotation.</title>
        <authorList>
            <consortium name="The Broad Institute Genomics Platform"/>
            <consortium name="The Broad Institute Genome Sequencing Center for Infectious Disease"/>
            <person name="Wu L."/>
            <person name="Ma J."/>
        </authorList>
    </citation>
    <scope>NUCLEOTIDE SEQUENCE [LARGE SCALE GENOMIC DNA]</scope>
    <source>
        <strain evidence="2">CCM 7043</strain>
    </source>
</reference>